<organism evidence="2 3">
    <name type="scientific">Mikania micrantha</name>
    <name type="common">bitter vine</name>
    <dbReference type="NCBI Taxonomy" id="192012"/>
    <lineage>
        <taxon>Eukaryota</taxon>
        <taxon>Viridiplantae</taxon>
        <taxon>Streptophyta</taxon>
        <taxon>Embryophyta</taxon>
        <taxon>Tracheophyta</taxon>
        <taxon>Spermatophyta</taxon>
        <taxon>Magnoliopsida</taxon>
        <taxon>eudicotyledons</taxon>
        <taxon>Gunneridae</taxon>
        <taxon>Pentapetalae</taxon>
        <taxon>asterids</taxon>
        <taxon>campanulids</taxon>
        <taxon>Asterales</taxon>
        <taxon>Asteraceae</taxon>
        <taxon>Asteroideae</taxon>
        <taxon>Heliantheae alliance</taxon>
        <taxon>Eupatorieae</taxon>
        <taxon>Mikania</taxon>
    </lineage>
</organism>
<evidence type="ECO:0000313" key="3">
    <source>
        <dbReference type="Proteomes" id="UP000326396"/>
    </source>
</evidence>
<dbReference type="Proteomes" id="UP000326396">
    <property type="component" value="Linkage Group LG6"/>
</dbReference>
<reference evidence="2 3" key="1">
    <citation type="submission" date="2019-05" db="EMBL/GenBank/DDBJ databases">
        <title>Mikania micrantha, genome provides insights into the molecular mechanism of rapid growth.</title>
        <authorList>
            <person name="Liu B."/>
        </authorList>
    </citation>
    <scope>NUCLEOTIDE SEQUENCE [LARGE SCALE GENOMIC DNA]</scope>
    <source>
        <strain evidence="2">NLD-2019</strain>
        <tissue evidence="2">Leaf</tissue>
    </source>
</reference>
<name>A0A5N6MEV0_9ASTR</name>
<dbReference type="EMBL" id="SZYD01000016">
    <property type="protein sequence ID" value="KAD3338278.1"/>
    <property type="molecule type" value="Genomic_DNA"/>
</dbReference>
<feature type="region of interest" description="Disordered" evidence="1">
    <location>
        <begin position="85"/>
        <end position="107"/>
    </location>
</feature>
<evidence type="ECO:0000256" key="1">
    <source>
        <dbReference type="SAM" id="MobiDB-lite"/>
    </source>
</evidence>
<proteinExistence type="predicted"/>
<evidence type="ECO:0000313" key="2">
    <source>
        <dbReference type="EMBL" id="KAD3338278.1"/>
    </source>
</evidence>
<dbReference type="AlphaFoldDB" id="A0A5N6MEV0"/>
<gene>
    <name evidence="2" type="ORF">E3N88_33799</name>
</gene>
<sequence>MRCNASEFFNQPSDFLNRQFFSKRDPEILILSDFASFNFQNLFVIIEFSSGNFVHYRILVMVIFSEDDETKEDIGVLGDRNKKTAAAAAANQPPQTTRTTPAVSAAP</sequence>
<protein>
    <submittedName>
        <fullName evidence="2">Uncharacterized protein</fullName>
    </submittedName>
</protein>
<keyword evidence="3" id="KW-1185">Reference proteome</keyword>
<accession>A0A5N6MEV0</accession>
<comment type="caution">
    <text evidence="2">The sequence shown here is derived from an EMBL/GenBank/DDBJ whole genome shotgun (WGS) entry which is preliminary data.</text>
</comment>